<gene>
    <name evidence="1" type="ORF">DO83_05790</name>
</gene>
<name>A0A1Q2C648_ANAHA</name>
<reference evidence="1 2" key="1">
    <citation type="journal article" date="2016" name="Sci. Rep.">
        <title>Accelerated dysbiosis of gut microbiota during aggravation of DSS-induced colitis by a butyrate-producing bacterium.</title>
        <authorList>
            <person name="Zhang Q."/>
            <person name="Wu Y."/>
            <person name="Wang J."/>
            <person name="Wu G."/>
            <person name="Long W."/>
            <person name="Xue Z."/>
            <person name="Wang L."/>
            <person name="Zhang X."/>
            <person name="Pang X."/>
            <person name="Zhao Y."/>
            <person name="Zhao L."/>
            <person name="Zhang C."/>
        </authorList>
    </citation>
    <scope>NUCLEOTIDE SEQUENCE [LARGE SCALE GENOMIC DNA]</scope>
    <source>
        <strain evidence="1 2">BPB5</strain>
    </source>
</reference>
<protein>
    <submittedName>
        <fullName evidence="1">Sugar ABC transporter permease</fullName>
    </submittedName>
</protein>
<sequence length="85" mass="9748">MEKETMGTVISVTKQWWLKVNRKPVRAHAMDGAAFPHTIKVKYTIDGKDYICRKWIGAGNNVPDKGTTIKVTYWEDKPSKARIEL</sequence>
<evidence type="ECO:0000313" key="1">
    <source>
        <dbReference type="EMBL" id="AQP39155.1"/>
    </source>
</evidence>
<proteinExistence type="predicted"/>
<dbReference type="RefSeq" id="WP_015542931.1">
    <property type="nucleotide sequence ID" value="NZ_CP012098.1"/>
</dbReference>
<dbReference type="Proteomes" id="UP000188159">
    <property type="component" value="Chromosome"/>
</dbReference>
<accession>A0A1Q2C648</accession>
<dbReference type="EMBL" id="CP012098">
    <property type="protein sequence ID" value="AQP39155.1"/>
    <property type="molecule type" value="Genomic_DNA"/>
</dbReference>
<evidence type="ECO:0000313" key="2">
    <source>
        <dbReference type="Proteomes" id="UP000188159"/>
    </source>
</evidence>
<dbReference type="AlphaFoldDB" id="A0A1Q2C648"/>
<organism evidence="1 2">
    <name type="scientific">Anaerostipes hadrus</name>
    <dbReference type="NCBI Taxonomy" id="649756"/>
    <lineage>
        <taxon>Bacteria</taxon>
        <taxon>Bacillati</taxon>
        <taxon>Bacillota</taxon>
        <taxon>Clostridia</taxon>
        <taxon>Lachnospirales</taxon>
        <taxon>Lachnospiraceae</taxon>
        <taxon>Anaerostipes</taxon>
    </lineage>
</organism>